<reference evidence="4 5" key="1">
    <citation type="submission" date="2017-07" db="EMBL/GenBank/DDBJ databases">
        <title>Mechanisms for carbon and nitrogen cycling indicate functional differentiation within the Candidate Phyla Radiation.</title>
        <authorList>
            <person name="Danczak R.E."/>
            <person name="Johnston M.D."/>
            <person name="Kenah C."/>
            <person name="Slattery M."/>
            <person name="Wrighton K.C."/>
            <person name="Wilkins M.J."/>
        </authorList>
    </citation>
    <scope>NUCLEOTIDE SEQUENCE [LARGE SCALE GENOMIC DNA]</scope>
    <source>
        <strain evidence="4">Licking1014_7</strain>
    </source>
</reference>
<dbReference type="GO" id="GO:0003735">
    <property type="term" value="F:structural constituent of ribosome"/>
    <property type="evidence" value="ECO:0007669"/>
    <property type="project" value="InterPro"/>
</dbReference>
<evidence type="ECO:0000256" key="2">
    <source>
        <dbReference type="ARBA" id="ARBA00022980"/>
    </source>
</evidence>
<protein>
    <submittedName>
        <fullName evidence="4">30S ribosomal protein S17</fullName>
    </submittedName>
</protein>
<dbReference type="GO" id="GO:0006412">
    <property type="term" value="P:translation"/>
    <property type="evidence" value="ECO:0007669"/>
    <property type="project" value="InterPro"/>
</dbReference>
<evidence type="ECO:0000313" key="4">
    <source>
        <dbReference type="EMBL" id="TSC93388.1"/>
    </source>
</evidence>
<dbReference type="EMBL" id="VMGK01000002">
    <property type="protein sequence ID" value="TSC93388.1"/>
    <property type="molecule type" value="Genomic_DNA"/>
</dbReference>
<dbReference type="InterPro" id="IPR000266">
    <property type="entry name" value="Ribosomal_uS17"/>
</dbReference>
<dbReference type="SUPFAM" id="SSF50249">
    <property type="entry name" value="Nucleic acid-binding proteins"/>
    <property type="match status" value="1"/>
</dbReference>
<dbReference type="Gene3D" id="2.40.50.140">
    <property type="entry name" value="Nucleic acid-binding proteins"/>
    <property type="match status" value="1"/>
</dbReference>
<comment type="similarity">
    <text evidence="1">Belongs to the universal ribosomal protein uS17 family.</text>
</comment>
<dbReference type="AlphaFoldDB" id="A0A554LKK0"/>
<accession>A0A554LKK0</accession>
<dbReference type="InterPro" id="IPR012340">
    <property type="entry name" value="NA-bd_OB-fold"/>
</dbReference>
<evidence type="ECO:0000256" key="3">
    <source>
        <dbReference type="ARBA" id="ARBA00023274"/>
    </source>
</evidence>
<sequence length="90" mass="10484">MKQKLIGEITTIIDVQTVKVKVETIKIHPLYKKRYKSHKNYLVDTNGKNVEKHAMVEIESTRPISKNKKWKIISKNKSISNPNLKIQISK</sequence>
<dbReference type="GO" id="GO:1990904">
    <property type="term" value="C:ribonucleoprotein complex"/>
    <property type="evidence" value="ECO:0007669"/>
    <property type="project" value="UniProtKB-KW"/>
</dbReference>
<gene>
    <name evidence="4" type="ORF">CEN89_63</name>
</gene>
<dbReference type="Pfam" id="PF00366">
    <property type="entry name" value="Ribosomal_S17"/>
    <property type="match status" value="1"/>
</dbReference>
<dbReference type="GO" id="GO:0005840">
    <property type="term" value="C:ribosome"/>
    <property type="evidence" value="ECO:0007669"/>
    <property type="project" value="UniProtKB-KW"/>
</dbReference>
<name>A0A554LKK0_9BACT</name>
<keyword evidence="3" id="KW-0687">Ribonucleoprotein</keyword>
<dbReference type="Proteomes" id="UP000315689">
    <property type="component" value="Unassembled WGS sequence"/>
</dbReference>
<proteinExistence type="inferred from homology"/>
<evidence type="ECO:0000256" key="1">
    <source>
        <dbReference type="ARBA" id="ARBA00010254"/>
    </source>
</evidence>
<keyword evidence="2 4" id="KW-0689">Ribosomal protein</keyword>
<comment type="caution">
    <text evidence="4">The sequence shown here is derived from an EMBL/GenBank/DDBJ whole genome shotgun (WGS) entry which is preliminary data.</text>
</comment>
<evidence type="ECO:0000313" key="5">
    <source>
        <dbReference type="Proteomes" id="UP000315689"/>
    </source>
</evidence>
<organism evidence="4 5">
    <name type="scientific">Candidatus Berkelbacteria bacterium Licking1014_7</name>
    <dbReference type="NCBI Taxonomy" id="2017147"/>
    <lineage>
        <taxon>Bacteria</taxon>
        <taxon>Candidatus Berkelbacteria</taxon>
    </lineage>
</organism>